<protein>
    <recommendedName>
        <fullName evidence="3">Luciferase-like domain-containing protein</fullName>
    </recommendedName>
</protein>
<reference evidence="1 2" key="1">
    <citation type="submission" date="2014-02" db="EMBL/GenBank/DDBJ databases">
        <title>The small core and large imbalanced accessory genome model reveals a collaborative survival strategy of Sorangium cellulosum strains in nature.</title>
        <authorList>
            <person name="Han K."/>
            <person name="Peng R."/>
            <person name="Blom J."/>
            <person name="Li Y.-Z."/>
        </authorList>
    </citation>
    <scope>NUCLEOTIDE SEQUENCE [LARGE SCALE GENOMIC DNA]</scope>
    <source>
        <strain evidence="1 2">So0149</strain>
    </source>
</reference>
<evidence type="ECO:0000313" key="2">
    <source>
        <dbReference type="Proteomes" id="UP000075515"/>
    </source>
</evidence>
<dbReference type="Proteomes" id="UP000075515">
    <property type="component" value="Unassembled WGS sequence"/>
</dbReference>
<comment type="caution">
    <text evidence="1">The sequence shown here is derived from an EMBL/GenBank/DDBJ whole genome shotgun (WGS) entry which is preliminary data.</text>
</comment>
<dbReference type="SUPFAM" id="SSF51679">
    <property type="entry name" value="Bacterial luciferase-like"/>
    <property type="match status" value="1"/>
</dbReference>
<evidence type="ECO:0008006" key="3">
    <source>
        <dbReference type="Google" id="ProtNLM"/>
    </source>
</evidence>
<dbReference type="GO" id="GO:0016705">
    <property type="term" value="F:oxidoreductase activity, acting on paired donors, with incorporation or reduction of molecular oxygen"/>
    <property type="evidence" value="ECO:0007669"/>
    <property type="project" value="InterPro"/>
</dbReference>
<dbReference type="AlphaFoldDB" id="A0A150SQ83"/>
<dbReference type="Gene3D" id="3.20.20.30">
    <property type="entry name" value="Luciferase-like domain"/>
    <property type="match status" value="1"/>
</dbReference>
<evidence type="ECO:0000313" key="1">
    <source>
        <dbReference type="EMBL" id="KYF89829.1"/>
    </source>
</evidence>
<gene>
    <name evidence="1" type="ORF">BE18_12315</name>
</gene>
<proteinExistence type="predicted"/>
<accession>A0A150SQ83</accession>
<dbReference type="EMBL" id="JEMC01002200">
    <property type="protein sequence ID" value="KYF89829.1"/>
    <property type="molecule type" value="Genomic_DNA"/>
</dbReference>
<sequence length="88" mass="9815">MRWRTNVLPPRLLASLMAPEHFDAAASFVRPEDVVAQVRVSSDVAQHAAWLREDAELGFDTIYVHNVALDQQAFIDAFGARVLPALSR</sequence>
<organism evidence="1 2">
    <name type="scientific">Sorangium cellulosum</name>
    <name type="common">Polyangium cellulosum</name>
    <dbReference type="NCBI Taxonomy" id="56"/>
    <lineage>
        <taxon>Bacteria</taxon>
        <taxon>Pseudomonadati</taxon>
        <taxon>Myxococcota</taxon>
        <taxon>Polyangia</taxon>
        <taxon>Polyangiales</taxon>
        <taxon>Polyangiaceae</taxon>
        <taxon>Sorangium</taxon>
    </lineage>
</organism>
<name>A0A150SQ83_SORCE</name>
<dbReference type="InterPro" id="IPR036661">
    <property type="entry name" value="Luciferase-like_sf"/>
</dbReference>